<feature type="compositionally biased region" description="Basic and acidic residues" evidence="1">
    <location>
        <begin position="1"/>
        <end position="16"/>
    </location>
</feature>
<gene>
    <name evidence="2" type="ORF">VE96_C0008G0006</name>
</gene>
<evidence type="ECO:0000313" key="2">
    <source>
        <dbReference type="EMBL" id="KKT52755.1"/>
    </source>
</evidence>
<sequence length="150" mass="17466">MGKRGDSRSDHHDLSKARGGQKVHGNIVQLWRVRHHDPYHLLFEARTFLESAMLLRTAHQYRINKTVVIRGQTPRALESLLSPDQKRAHAYRLLFRDRSFSGAAKVFLRVTKILERRIIDPVPFFVRDRVRNGWRVSVVERACMGEQISA</sequence>
<evidence type="ECO:0000313" key="3">
    <source>
        <dbReference type="Proteomes" id="UP000034752"/>
    </source>
</evidence>
<reference evidence="2 3" key="1">
    <citation type="journal article" date="2015" name="Nature">
        <title>rRNA introns, odd ribosomes, and small enigmatic genomes across a large radiation of phyla.</title>
        <authorList>
            <person name="Brown C.T."/>
            <person name="Hug L.A."/>
            <person name="Thomas B.C."/>
            <person name="Sharon I."/>
            <person name="Castelle C.J."/>
            <person name="Singh A."/>
            <person name="Wilkins M.J."/>
            <person name="Williams K.H."/>
            <person name="Banfield J.F."/>
        </authorList>
    </citation>
    <scope>NUCLEOTIDE SEQUENCE [LARGE SCALE GENOMIC DNA]</scope>
</reference>
<comment type="caution">
    <text evidence="2">The sequence shown here is derived from an EMBL/GenBank/DDBJ whole genome shotgun (WGS) entry which is preliminary data.</text>
</comment>
<protein>
    <submittedName>
        <fullName evidence="2">Uncharacterized protein</fullName>
    </submittedName>
</protein>
<dbReference type="AlphaFoldDB" id="A0A0G1I0N3"/>
<organism evidence="2 3">
    <name type="scientific">candidate division Kazan bacterium GW2011_GWA1_44_22</name>
    <dbReference type="NCBI Taxonomy" id="1620410"/>
    <lineage>
        <taxon>Bacteria</taxon>
        <taxon>Bacteria division Kazan-3B-28</taxon>
    </lineage>
</organism>
<accession>A0A0G1I0N3</accession>
<name>A0A0G1I0N3_UNCK3</name>
<dbReference type="EMBL" id="LCIJ01000008">
    <property type="protein sequence ID" value="KKT52755.1"/>
    <property type="molecule type" value="Genomic_DNA"/>
</dbReference>
<evidence type="ECO:0000256" key="1">
    <source>
        <dbReference type="SAM" id="MobiDB-lite"/>
    </source>
</evidence>
<proteinExistence type="predicted"/>
<dbReference type="Proteomes" id="UP000034752">
    <property type="component" value="Unassembled WGS sequence"/>
</dbReference>
<feature type="region of interest" description="Disordered" evidence="1">
    <location>
        <begin position="1"/>
        <end position="21"/>
    </location>
</feature>